<feature type="region of interest" description="Disordered" evidence="4">
    <location>
        <begin position="131"/>
        <end position="174"/>
    </location>
</feature>
<dbReference type="GO" id="GO:0030018">
    <property type="term" value="C:Z disc"/>
    <property type="evidence" value="ECO:0007669"/>
    <property type="project" value="TreeGrafter"/>
</dbReference>
<dbReference type="SMART" id="SM00228">
    <property type="entry name" value="PDZ"/>
    <property type="match status" value="1"/>
</dbReference>
<sequence length="414" mass="45723">MTYETISVRMNRSDRNIRWGFTVRQQADGLVIDRIEPDSLSDKAGVKHNDKIEQINGRQTRGLDANTANRLIDDSFNEVRLSLQRFVTSHTCLPWTLNEKDNKMVVEDMKPGFGNGFGHNFNNGSTNYSNNNFGNNHFNQNSSSAYKTSSTTQNNSQSSTYHSSSSSNKNGHVIPTTLIGNNTFSNNYRAPFGNGFDNHITSTRNYINQSPNNYNSTPAAFHESNNNNHYSTSKSTAPFSSNQNNGGDRFYNHHVQTKPVSPIPPPSTYSYNNGGSSQQYGNGSGGTPLNQQTFINTNNLSNYSGAVSPGGKTYYHSPSTRNHNDLSPGASIHHLQYNSPMNLYSSESAAEQYFQQTGKSPEGPVPHDKTPAYLTSEARKLIEEEARGRNSRGKSPSSQSSCFKRISHAVGADN</sequence>
<dbReference type="Gene3D" id="2.30.42.10">
    <property type="match status" value="1"/>
</dbReference>
<dbReference type="GO" id="GO:0031941">
    <property type="term" value="C:filamentous actin"/>
    <property type="evidence" value="ECO:0007669"/>
    <property type="project" value="TreeGrafter"/>
</dbReference>
<feature type="compositionally biased region" description="Basic and acidic residues" evidence="4">
    <location>
        <begin position="377"/>
        <end position="388"/>
    </location>
</feature>
<feature type="region of interest" description="Disordered" evidence="4">
    <location>
        <begin position="229"/>
        <end position="295"/>
    </location>
</feature>
<dbReference type="PANTHER" id="PTHR24214">
    <property type="entry name" value="PDZ AND LIM DOMAIN PROTEIN ZASP"/>
    <property type="match status" value="1"/>
</dbReference>
<dbReference type="InterPro" id="IPR036034">
    <property type="entry name" value="PDZ_sf"/>
</dbReference>
<keyword evidence="2" id="KW-0963">Cytoplasm</keyword>
<dbReference type="GO" id="GO:0030036">
    <property type="term" value="P:actin cytoskeleton organization"/>
    <property type="evidence" value="ECO:0007669"/>
    <property type="project" value="TreeGrafter"/>
</dbReference>
<name>A0A9P1IE76_9PELO</name>
<keyword evidence="3" id="KW-0440">LIM domain</keyword>
<accession>A0A9P1IE76</accession>
<dbReference type="Proteomes" id="UP001152747">
    <property type="component" value="Unassembled WGS sequence"/>
</dbReference>
<dbReference type="GO" id="GO:0051371">
    <property type="term" value="F:muscle alpha-actinin binding"/>
    <property type="evidence" value="ECO:0007669"/>
    <property type="project" value="TreeGrafter"/>
</dbReference>
<evidence type="ECO:0000256" key="1">
    <source>
        <dbReference type="ARBA" id="ARBA00004496"/>
    </source>
</evidence>
<comment type="caution">
    <text evidence="6">The sequence shown here is derived from an EMBL/GenBank/DDBJ whole genome shotgun (WGS) entry which is preliminary data.</text>
</comment>
<feature type="domain" description="PDZ" evidence="5">
    <location>
        <begin position="7"/>
        <end position="87"/>
    </location>
</feature>
<dbReference type="InterPro" id="IPR001478">
    <property type="entry name" value="PDZ"/>
</dbReference>
<evidence type="ECO:0000256" key="4">
    <source>
        <dbReference type="SAM" id="MobiDB-lite"/>
    </source>
</evidence>
<evidence type="ECO:0000256" key="3">
    <source>
        <dbReference type="ARBA" id="ARBA00023038"/>
    </source>
</evidence>
<proteinExistence type="predicted"/>
<dbReference type="EMBL" id="CANHGI010000002">
    <property type="protein sequence ID" value="CAI5442491.1"/>
    <property type="molecule type" value="Genomic_DNA"/>
</dbReference>
<dbReference type="SMART" id="SM00735">
    <property type="entry name" value="ZM"/>
    <property type="match status" value="1"/>
</dbReference>
<dbReference type="PROSITE" id="PS50106">
    <property type="entry name" value="PDZ"/>
    <property type="match status" value="1"/>
</dbReference>
<protein>
    <recommendedName>
        <fullName evidence="5">PDZ domain-containing protein</fullName>
    </recommendedName>
</protein>
<keyword evidence="3" id="KW-0479">Metal-binding</keyword>
<evidence type="ECO:0000256" key="2">
    <source>
        <dbReference type="ARBA" id="ARBA00022490"/>
    </source>
</evidence>
<dbReference type="SUPFAM" id="SSF50156">
    <property type="entry name" value="PDZ domain-like"/>
    <property type="match status" value="1"/>
</dbReference>
<keyword evidence="3" id="KW-0862">Zinc</keyword>
<dbReference type="AlphaFoldDB" id="A0A9P1IE76"/>
<feature type="compositionally biased region" description="Polar residues" evidence="4">
    <location>
        <begin position="229"/>
        <end position="246"/>
    </location>
</feature>
<dbReference type="GO" id="GO:0005912">
    <property type="term" value="C:adherens junction"/>
    <property type="evidence" value="ECO:0007669"/>
    <property type="project" value="TreeGrafter"/>
</dbReference>
<dbReference type="OrthoDB" id="44841at2759"/>
<dbReference type="PANTHER" id="PTHR24214:SF31">
    <property type="entry name" value="PDZ DOMAIN-CONTAINING PROTEIN"/>
    <property type="match status" value="1"/>
</dbReference>
<dbReference type="GO" id="GO:0061061">
    <property type="term" value="P:muscle structure development"/>
    <property type="evidence" value="ECO:0007669"/>
    <property type="project" value="TreeGrafter"/>
</dbReference>
<reference evidence="6" key="1">
    <citation type="submission" date="2022-11" db="EMBL/GenBank/DDBJ databases">
        <authorList>
            <person name="Kikuchi T."/>
        </authorList>
    </citation>
    <scope>NUCLEOTIDE SEQUENCE</scope>
    <source>
        <strain evidence="6">PS1010</strain>
    </source>
</reference>
<evidence type="ECO:0000313" key="7">
    <source>
        <dbReference type="Proteomes" id="UP001152747"/>
    </source>
</evidence>
<feature type="region of interest" description="Disordered" evidence="4">
    <location>
        <begin position="311"/>
        <end position="333"/>
    </location>
</feature>
<dbReference type="GO" id="GO:0003779">
    <property type="term" value="F:actin binding"/>
    <property type="evidence" value="ECO:0007669"/>
    <property type="project" value="TreeGrafter"/>
</dbReference>
<dbReference type="Pfam" id="PF00595">
    <property type="entry name" value="PDZ"/>
    <property type="match status" value="1"/>
</dbReference>
<organism evidence="6 7">
    <name type="scientific">Caenorhabditis angaria</name>
    <dbReference type="NCBI Taxonomy" id="860376"/>
    <lineage>
        <taxon>Eukaryota</taxon>
        <taxon>Metazoa</taxon>
        <taxon>Ecdysozoa</taxon>
        <taxon>Nematoda</taxon>
        <taxon>Chromadorea</taxon>
        <taxon>Rhabditida</taxon>
        <taxon>Rhabditina</taxon>
        <taxon>Rhabditomorpha</taxon>
        <taxon>Rhabditoidea</taxon>
        <taxon>Rhabditidae</taxon>
        <taxon>Peloderinae</taxon>
        <taxon>Caenorhabditis</taxon>
    </lineage>
</organism>
<keyword evidence="7" id="KW-1185">Reference proteome</keyword>
<feature type="compositionally biased region" description="Polar residues" evidence="4">
    <location>
        <begin position="393"/>
        <end position="402"/>
    </location>
</feature>
<evidence type="ECO:0000259" key="5">
    <source>
        <dbReference type="PROSITE" id="PS50106"/>
    </source>
</evidence>
<dbReference type="GO" id="GO:0001725">
    <property type="term" value="C:stress fiber"/>
    <property type="evidence" value="ECO:0007669"/>
    <property type="project" value="TreeGrafter"/>
</dbReference>
<feature type="region of interest" description="Disordered" evidence="4">
    <location>
        <begin position="351"/>
        <end position="414"/>
    </location>
</feature>
<feature type="compositionally biased region" description="Low complexity" evidence="4">
    <location>
        <begin position="269"/>
        <end position="281"/>
    </location>
</feature>
<feature type="compositionally biased region" description="Low complexity" evidence="4">
    <location>
        <begin position="131"/>
        <end position="170"/>
    </location>
</feature>
<evidence type="ECO:0000313" key="6">
    <source>
        <dbReference type="EMBL" id="CAI5442491.1"/>
    </source>
</evidence>
<comment type="subcellular location">
    <subcellularLocation>
        <location evidence="1">Cytoplasm</location>
    </subcellularLocation>
</comment>
<dbReference type="InterPro" id="IPR006643">
    <property type="entry name" value="Zasp-like_motif"/>
</dbReference>
<dbReference type="InterPro" id="IPR050604">
    <property type="entry name" value="PDZ-LIM_domain"/>
</dbReference>
<gene>
    <name evidence="6" type="ORF">CAMP_LOCUS5128</name>
</gene>